<reference evidence="4 5" key="1">
    <citation type="submission" date="2019-12" db="EMBL/GenBank/DDBJ databases">
        <title>Whole-genome analyses of novel actinobacteria.</title>
        <authorList>
            <person name="Sahin N."/>
            <person name="Saygin H."/>
        </authorList>
    </citation>
    <scope>NUCLEOTIDE SEQUENCE [LARGE SCALE GENOMIC DNA]</scope>
    <source>
        <strain evidence="4 5">KC615</strain>
    </source>
</reference>
<protein>
    <submittedName>
        <fullName evidence="4">ATP-dependent DNA ligase</fullName>
        <ecNumber evidence="4">6.5.1.1</ecNumber>
    </submittedName>
</protein>
<dbReference type="AlphaFoldDB" id="A0A6I4VLN6"/>
<organism evidence="4 5">
    <name type="scientific">Shimazuella alba</name>
    <dbReference type="NCBI Taxonomy" id="2690964"/>
    <lineage>
        <taxon>Bacteria</taxon>
        <taxon>Bacillati</taxon>
        <taxon>Bacillota</taxon>
        <taxon>Bacilli</taxon>
        <taxon>Bacillales</taxon>
        <taxon>Thermoactinomycetaceae</taxon>
        <taxon>Shimazuella</taxon>
    </lineage>
</organism>
<comment type="caution">
    <text evidence="4">The sequence shown here is derived from an EMBL/GenBank/DDBJ whole genome shotgun (WGS) entry which is preliminary data.</text>
</comment>
<dbReference type="Proteomes" id="UP000430692">
    <property type="component" value="Unassembled WGS sequence"/>
</dbReference>
<dbReference type="Gene3D" id="3.30.470.30">
    <property type="entry name" value="DNA ligase/mRNA capping enzyme"/>
    <property type="match status" value="1"/>
</dbReference>
<feature type="domain" description="ATP-dependent DNA ligase family profile" evidence="3">
    <location>
        <begin position="100"/>
        <end position="191"/>
    </location>
</feature>
<sequence length="283" mass="32691">MFISPMLLHRTDKPLNNHDNICELKIDGIRLILSTVGGRINLYSRHNTHCNAQFPELLDIKLPPNTILDGEICVTDQLGKPCFESVSKRFQTSNTKKTAILKTQLPIQYCAFDIIRYKGKEVYSLPLVERKEILSDIITENNHISLVRWIDGDNSEELFELVKQESLEGIVVKRKNSSYQVGKRSRDWLKIVNYQYYQVVITGIKKRKHEILISFPNGASAGTVEFPFPPNERKALWGLVNQLKLEEDRNVIYLDPKLMIEVKSRGVTKNGYIRTPSFHRYCI</sequence>
<accession>A0A6I4VLN6</accession>
<evidence type="ECO:0000313" key="4">
    <source>
        <dbReference type="EMBL" id="MXQ52317.1"/>
    </source>
</evidence>
<dbReference type="GO" id="GO:0006281">
    <property type="term" value="P:DNA repair"/>
    <property type="evidence" value="ECO:0007669"/>
    <property type="project" value="InterPro"/>
</dbReference>
<gene>
    <name evidence="4" type="ORF">GSM42_00830</name>
</gene>
<evidence type="ECO:0000256" key="2">
    <source>
        <dbReference type="ARBA" id="ARBA00022598"/>
    </source>
</evidence>
<name>A0A6I4VLN6_9BACL</name>
<comment type="similarity">
    <text evidence="1">Belongs to the ATP-dependent DNA ligase family.</text>
</comment>
<dbReference type="Pfam" id="PF01068">
    <property type="entry name" value="DNA_ligase_A_M"/>
    <property type="match status" value="1"/>
</dbReference>
<dbReference type="GO" id="GO:0003910">
    <property type="term" value="F:DNA ligase (ATP) activity"/>
    <property type="evidence" value="ECO:0007669"/>
    <property type="project" value="UniProtKB-EC"/>
</dbReference>
<dbReference type="PANTHER" id="PTHR45674">
    <property type="entry name" value="DNA LIGASE 1/3 FAMILY MEMBER"/>
    <property type="match status" value="1"/>
</dbReference>
<dbReference type="InterPro" id="IPR012310">
    <property type="entry name" value="DNA_ligase_ATP-dep_cent"/>
</dbReference>
<dbReference type="GO" id="GO:0005524">
    <property type="term" value="F:ATP binding"/>
    <property type="evidence" value="ECO:0007669"/>
    <property type="project" value="InterPro"/>
</dbReference>
<keyword evidence="2 4" id="KW-0436">Ligase</keyword>
<dbReference type="RefSeq" id="WP_160799354.1">
    <property type="nucleotide sequence ID" value="NZ_WUUL01000001.1"/>
</dbReference>
<evidence type="ECO:0000256" key="1">
    <source>
        <dbReference type="ARBA" id="ARBA00007572"/>
    </source>
</evidence>
<dbReference type="GO" id="GO:0006310">
    <property type="term" value="P:DNA recombination"/>
    <property type="evidence" value="ECO:0007669"/>
    <property type="project" value="InterPro"/>
</dbReference>
<evidence type="ECO:0000313" key="5">
    <source>
        <dbReference type="Proteomes" id="UP000430692"/>
    </source>
</evidence>
<keyword evidence="5" id="KW-1185">Reference proteome</keyword>
<evidence type="ECO:0000259" key="3">
    <source>
        <dbReference type="PROSITE" id="PS50160"/>
    </source>
</evidence>
<dbReference type="EMBL" id="WUUL01000001">
    <property type="protein sequence ID" value="MXQ52317.1"/>
    <property type="molecule type" value="Genomic_DNA"/>
</dbReference>
<dbReference type="CDD" id="cd07906">
    <property type="entry name" value="Adenylation_DNA_ligase_LigD_LigC"/>
    <property type="match status" value="1"/>
</dbReference>
<proteinExistence type="inferred from homology"/>
<dbReference type="InterPro" id="IPR050191">
    <property type="entry name" value="ATP-dep_DNA_ligase"/>
</dbReference>
<dbReference type="PANTHER" id="PTHR45674:SF4">
    <property type="entry name" value="DNA LIGASE 1"/>
    <property type="match status" value="1"/>
</dbReference>
<dbReference type="EC" id="6.5.1.1" evidence="4"/>
<dbReference type="SUPFAM" id="SSF56091">
    <property type="entry name" value="DNA ligase/mRNA capping enzyme, catalytic domain"/>
    <property type="match status" value="1"/>
</dbReference>
<dbReference type="PROSITE" id="PS50160">
    <property type="entry name" value="DNA_LIGASE_A3"/>
    <property type="match status" value="1"/>
</dbReference>